<evidence type="ECO:0000313" key="1">
    <source>
        <dbReference type="EMBL" id="EME42485.1"/>
    </source>
</evidence>
<protein>
    <submittedName>
        <fullName evidence="1">Uncharacterized protein</fullName>
    </submittedName>
</protein>
<proteinExistence type="predicted"/>
<dbReference type="Proteomes" id="UP000016933">
    <property type="component" value="Unassembled WGS sequence"/>
</dbReference>
<sequence>MAALYPQPAHTDSRAGLSHRFTGVHASLRRLLSLQSQHEVRRVPACSVRKETTPCRLPQVTVRRGTCNGTSTTSAAAMSGNLPFLLAQLATTAVTAQWKYCNRAFSRSGPHIGHARHVVYISGRCQRCSFSSMAC</sequence>
<evidence type="ECO:0000313" key="2">
    <source>
        <dbReference type="Proteomes" id="UP000016933"/>
    </source>
</evidence>
<dbReference type="HOGENOM" id="CLU_1885720_0_0_1"/>
<reference evidence="1 2" key="2">
    <citation type="journal article" date="2012" name="PLoS Pathog.">
        <title>Diverse lifestyles and strategies of plant pathogenesis encoded in the genomes of eighteen Dothideomycetes fungi.</title>
        <authorList>
            <person name="Ohm R.A."/>
            <person name="Feau N."/>
            <person name="Henrissat B."/>
            <person name="Schoch C.L."/>
            <person name="Horwitz B.A."/>
            <person name="Barry K.W."/>
            <person name="Condon B.J."/>
            <person name="Copeland A.C."/>
            <person name="Dhillon B."/>
            <person name="Glaser F."/>
            <person name="Hesse C.N."/>
            <person name="Kosti I."/>
            <person name="LaButti K."/>
            <person name="Lindquist E.A."/>
            <person name="Lucas S."/>
            <person name="Salamov A.A."/>
            <person name="Bradshaw R.E."/>
            <person name="Ciuffetti L."/>
            <person name="Hamelin R.C."/>
            <person name="Kema G.H.J."/>
            <person name="Lawrence C."/>
            <person name="Scott J.A."/>
            <person name="Spatafora J.W."/>
            <person name="Turgeon B.G."/>
            <person name="de Wit P.J.G.M."/>
            <person name="Zhong S."/>
            <person name="Goodwin S.B."/>
            <person name="Grigoriev I.V."/>
        </authorList>
    </citation>
    <scope>NUCLEOTIDE SEQUENCE [LARGE SCALE GENOMIC DNA]</scope>
    <source>
        <strain evidence="2">NZE10 / CBS 128990</strain>
    </source>
</reference>
<dbReference type="AlphaFoldDB" id="N1PLQ1"/>
<name>N1PLQ1_DOTSN</name>
<dbReference type="EMBL" id="KB446541">
    <property type="protein sequence ID" value="EME42485.1"/>
    <property type="molecule type" value="Genomic_DNA"/>
</dbReference>
<gene>
    <name evidence="1" type="ORF">DOTSEDRAFT_73352</name>
</gene>
<organism evidence="1 2">
    <name type="scientific">Dothistroma septosporum (strain NZE10 / CBS 128990)</name>
    <name type="common">Red band needle blight fungus</name>
    <name type="synonym">Mycosphaerella pini</name>
    <dbReference type="NCBI Taxonomy" id="675120"/>
    <lineage>
        <taxon>Eukaryota</taxon>
        <taxon>Fungi</taxon>
        <taxon>Dikarya</taxon>
        <taxon>Ascomycota</taxon>
        <taxon>Pezizomycotina</taxon>
        <taxon>Dothideomycetes</taxon>
        <taxon>Dothideomycetidae</taxon>
        <taxon>Mycosphaerellales</taxon>
        <taxon>Mycosphaerellaceae</taxon>
        <taxon>Dothistroma</taxon>
    </lineage>
</organism>
<reference evidence="2" key="1">
    <citation type="journal article" date="2012" name="PLoS Genet.">
        <title>The genomes of the fungal plant pathogens Cladosporium fulvum and Dothistroma septosporum reveal adaptation to different hosts and lifestyles but also signatures of common ancestry.</title>
        <authorList>
            <person name="de Wit P.J.G.M."/>
            <person name="van der Burgt A."/>
            <person name="Oekmen B."/>
            <person name="Stergiopoulos I."/>
            <person name="Abd-Elsalam K.A."/>
            <person name="Aerts A.L."/>
            <person name="Bahkali A.H."/>
            <person name="Beenen H.G."/>
            <person name="Chettri P."/>
            <person name="Cox M.P."/>
            <person name="Datema E."/>
            <person name="de Vries R.P."/>
            <person name="Dhillon B."/>
            <person name="Ganley A.R."/>
            <person name="Griffiths S.A."/>
            <person name="Guo Y."/>
            <person name="Hamelin R.C."/>
            <person name="Henrissat B."/>
            <person name="Kabir M.S."/>
            <person name="Jashni M.K."/>
            <person name="Kema G."/>
            <person name="Klaubauf S."/>
            <person name="Lapidus A."/>
            <person name="Levasseur A."/>
            <person name="Lindquist E."/>
            <person name="Mehrabi R."/>
            <person name="Ohm R.A."/>
            <person name="Owen T.J."/>
            <person name="Salamov A."/>
            <person name="Schwelm A."/>
            <person name="Schijlen E."/>
            <person name="Sun H."/>
            <person name="van den Burg H.A."/>
            <person name="van Ham R.C.H.J."/>
            <person name="Zhang S."/>
            <person name="Goodwin S.B."/>
            <person name="Grigoriev I.V."/>
            <person name="Collemare J."/>
            <person name="Bradshaw R.E."/>
        </authorList>
    </citation>
    <scope>NUCLEOTIDE SEQUENCE [LARGE SCALE GENOMIC DNA]</scope>
    <source>
        <strain evidence="2">NZE10 / CBS 128990</strain>
    </source>
</reference>
<accession>N1PLQ1</accession>
<keyword evidence="2" id="KW-1185">Reference proteome</keyword>